<feature type="transmembrane region" description="Helical" evidence="7">
    <location>
        <begin position="290"/>
        <end position="311"/>
    </location>
</feature>
<evidence type="ECO:0000313" key="11">
    <source>
        <dbReference type="Proteomes" id="UP000033870"/>
    </source>
</evidence>
<dbReference type="InterPro" id="IPR006153">
    <property type="entry name" value="Cation/H_exchanger_TM"/>
</dbReference>
<dbReference type="Proteomes" id="UP000033870">
    <property type="component" value="Unassembled WGS sequence"/>
</dbReference>
<evidence type="ECO:0000256" key="4">
    <source>
        <dbReference type="ARBA" id="ARBA00022692"/>
    </source>
</evidence>
<dbReference type="InterPro" id="IPR038770">
    <property type="entry name" value="Na+/solute_symporter_sf"/>
</dbReference>
<evidence type="ECO:0000256" key="2">
    <source>
        <dbReference type="ARBA" id="ARBA00005551"/>
    </source>
</evidence>
<dbReference type="InterPro" id="IPR036291">
    <property type="entry name" value="NAD(P)-bd_dom_sf"/>
</dbReference>
<reference evidence="10 11" key="1">
    <citation type="journal article" date="2015" name="Nature">
        <title>rRNA introns, odd ribosomes, and small enigmatic genomes across a large radiation of phyla.</title>
        <authorList>
            <person name="Brown C.T."/>
            <person name="Hug L.A."/>
            <person name="Thomas B.C."/>
            <person name="Sharon I."/>
            <person name="Castelle C.J."/>
            <person name="Singh A."/>
            <person name="Wilkins M.J."/>
            <person name="Williams K.H."/>
            <person name="Banfield J.F."/>
        </authorList>
    </citation>
    <scope>NUCLEOTIDE SEQUENCE [LARGE SCALE GENOMIC DNA]</scope>
</reference>
<feature type="transmembrane region" description="Helical" evidence="7">
    <location>
        <begin position="323"/>
        <end position="342"/>
    </location>
</feature>
<comment type="caution">
    <text evidence="10">The sequence shown here is derived from an EMBL/GenBank/DDBJ whole genome shotgun (WGS) entry which is preliminary data.</text>
</comment>
<feature type="transmembrane region" description="Helical" evidence="7">
    <location>
        <begin position="148"/>
        <end position="170"/>
    </location>
</feature>
<feature type="transmembrane region" description="Helical" evidence="7">
    <location>
        <begin position="354"/>
        <end position="373"/>
    </location>
</feature>
<evidence type="ECO:0000256" key="1">
    <source>
        <dbReference type="ARBA" id="ARBA00004141"/>
    </source>
</evidence>
<protein>
    <submittedName>
        <fullName evidence="10">Transporter, CPA2 family</fullName>
    </submittedName>
</protein>
<dbReference type="GO" id="GO:0015297">
    <property type="term" value="F:antiporter activity"/>
    <property type="evidence" value="ECO:0007669"/>
    <property type="project" value="InterPro"/>
</dbReference>
<keyword evidence="4 7" id="KW-0812">Transmembrane</keyword>
<dbReference type="AlphaFoldDB" id="A0A0G2B9K5"/>
<name>A0A0G2B9K5_9BACT</name>
<dbReference type="Pfam" id="PF02254">
    <property type="entry name" value="TrkA_N"/>
    <property type="match status" value="1"/>
</dbReference>
<feature type="transmembrane region" description="Helical" evidence="7">
    <location>
        <begin position="6"/>
        <end position="23"/>
    </location>
</feature>
<dbReference type="Gene3D" id="3.40.50.720">
    <property type="entry name" value="NAD(P)-binding Rossmann-like Domain"/>
    <property type="match status" value="1"/>
</dbReference>
<sequence>MDQNIFLQVSILLGITVSVAFVMRLLRQPLIVAYIVAGLIAGPLFLNIVHGEESFFTALAQFGIVLLLFIVGLTLNVDYIKRVGKVVFVGGLIQFLVTAGVGYLVMRLFGFTLLPALFVSVAITFSSTIIVIKLLADKKDVETVYGQYVIGLLIVQDVIAVLLLILLNTFQIDGAWYATLFSTLVKGILIGAGIYLLSRYVLPLIMKQTASSGEMLFIFTVAWCFGVASLVYATGLGVEIGAVIAGISLGSSPYQAEISSRLRPLRDFFIVLFFVVLGSELQLGEITSVLGPGIVLSAFVLIVDPIILYIVMRRMGYRRRSAFLAGVTAAQVSEFGFILIFKGQELGYLQGPELALLTIIALTTIVVSSYLITYSEQVYQRLRPLLDSLGREDGEDENREKTVYPVWVFGYHRIGWKVCEALAQKKISFAVVDFNPETIRKLGRRGIPAHFGDAADVEFLEGLGLDKAKLIISTIPEHDDQEVMVRFVRKLSDKPVIICSLHHARFMSNLYHAGANYVMLSHLLGGQWMSEVLKHSPWTKKTFAELRREQKEEMKLRYTLEVS</sequence>
<feature type="domain" description="Cation/H+ exchanger transmembrane" evidence="8">
    <location>
        <begin position="17"/>
        <end position="370"/>
    </location>
</feature>
<keyword evidence="6 7" id="KW-0472">Membrane</keyword>
<dbReference type="Pfam" id="PF00999">
    <property type="entry name" value="Na_H_Exchanger"/>
    <property type="match status" value="1"/>
</dbReference>
<comment type="similarity">
    <text evidence="2">Belongs to the monovalent cation:proton antiporter 2 (CPA2) transporter (TC 2.A.37) family.</text>
</comment>
<dbReference type="GO" id="GO:1902600">
    <property type="term" value="P:proton transmembrane transport"/>
    <property type="evidence" value="ECO:0007669"/>
    <property type="project" value="InterPro"/>
</dbReference>
<dbReference type="SUPFAM" id="SSF51735">
    <property type="entry name" value="NAD(P)-binding Rossmann-fold domains"/>
    <property type="match status" value="1"/>
</dbReference>
<dbReference type="Gene3D" id="1.20.1530.20">
    <property type="match status" value="1"/>
</dbReference>
<comment type="subcellular location">
    <subcellularLocation>
        <location evidence="1">Membrane</location>
        <topology evidence="1">Multi-pass membrane protein</topology>
    </subcellularLocation>
</comment>
<feature type="transmembrane region" description="Helical" evidence="7">
    <location>
        <begin position="112"/>
        <end position="136"/>
    </location>
</feature>
<evidence type="ECO:0000256" key="3">
    <source>
        <dbReference type="ARBA" id="ARBA00022448"/>
    </source>
</evidence>
<dbReference type="InterPro" id="IPR003148">
    <property type="entry name" value="RCK_N"/>
</dbReference>
<proteinExistence type="inferred from homology"/>
<evidence type="ECO:0000313" key="10">
    <source>
        <dbReference type="EMBL" id="KKW42124.1"/>
    </source>
</evidence>
<feature type="transmembrane region" description="Helical" evidence="7">
    <location>
        <begin position="176"/>
        <end position="196"/>
    </location>
</feature>
<dbReference type="GO" id="GO:0006813">
    <property type="term" value="P:potassium ion transport"/>
    <property type="evidence" value="ECO:0007669"/>
    <property type="project" value="InterPro"/>
</dbReference>
<evidence type="ECO:0000259" key="8">
    <source>
        <dbReference type="Pfam" id="PF00999"/>
    </source>
</evidence>
<evidence type="ECO:0000256" key="6">
    <source>
        <dbReference type="ARBA" id="ARBA00023136"/>
    </source>
</evidence>
<gene>
    <name evidence="10" type="ORF">UY92_C0010G0040</name>
</gene>
<evidence type="ECO:0000256" key="5">
    <source>
        <dbReference type="ARBA" id="ARBA00022989"/>
    </source>
</evidence>
<feature type="transmembrane region" description="Helical" evidence="7">
    <location>
        <begin position="216"/>
        <end position="234"/>
    </location>
</feature>
<feature type="transmembrane region" description="Helical" evidence="7">
    <location>
        <begin position="30"/>
        <end position="49"/>
    </location>
</feature>
<keyword evidence="3" id="KW-0813">Transport</keyword>
<dbReference type="PANTHER" id="PTHR42751:SF3">
    <property type="entry name" value="SODIUM_GLUTAMATE SYMPORTER"/>
    <property type="match status" value="1"/>
</dbReference>
<feature type="domain" description="RCK N-terminal" evidence="9">
    <location>
        <begin position="407"/>
        <end position="519"/>
    </location>
</feature>
<evidence type="ECO:0000259" key="9">
    <source>
        <dbReference type="Pfam" id="PF02254"/>
    </source>
</evidence>
<dbReference type="EMBL" id="LCRX01000010">
    <property type="protein sequence ID" value="KKW42124.1"/>
    <property type="molecule type" value="Genomic_DNA"/>
</dbReference>
<dbReference type="GO" id="GO:0016020">
    <property type="term" value="C:membrane"/>
    <property type="evidence" value="ECO:0007669"/>
    <property type="project" value="UniProtKB-SubCell"/>
</dbReference>
<organism evidence="10 11">
    <name type="scientific">Candidatus Magasanikbacteria bacterium GW2011_GWA2_56_11</name>
    <dbReference type="NCBI Taxonomy" id="1619044"/>
    <lineage>
        <taxon>Bacteria</taxon>
        <taxon>Candidatus Magasanikiibacteriota</taxon>
    </lineage>
</organism>
<feature type="transmembrane region" description="Helical" evidence="7">
    <location>
        <begin position="55"/>
        <end position="75"/>
    </location>
</feature>
<keyword evidence="5 7" id="KW-1133">Transmembrane helix</keyword>
<dbReference type="PANTHER" id="PTHR42751">
    <property type="entry name" value="SODIUM/HYDROGEN EXCHANGER FAMILY/TRKA DOMAIN PROTEIN"/>
    <property type="match status" value="1"/>
</dbReference>
<accession>A0A0G2B9K5</accession>
<evidence type="ECO:0000256" key="7">
    <source>
        <dbReference type="SAM" id="Phobius"/>
    </source>
</evidence>
<dbReference type="STRING" id="1619044.UY92_C0010G0040"/>
<feature type="transmembrane region" description="Helical" evidence="7">
    <location>
        <begin position="87"/>
        <end position="106"/>
    </location>
</feature>